<protein>
    <submittedName>
        <fullName evidence="6">SacB_2 protein</fullName>
        <ecNumber evidence="6">2.7.-.-</ecNumber>
    </submittedName>
</protein>
<dbReference type="InterPro" id="IPR047141">
    <property type="entry name" value="Stealth"/>
</dbReference>
<keyword evidence="3" id="KW-0270">Exopolysaccharide synthesis</keyword>
<reference evidence="6 7" key="1">
    <citation type="journal article" date="2015" name="Microbiology (Mosc.)">
        <title>Genomics of the Weissella cibaria species with an examination of its metabolic traits.</title>
        <authorList>
            <person name="Lynch K.M."/>
            <person name="Lucid A."/>
            <person name="Arendt E.K."/>
            <person name="Sleator R.D."/>
            <person name="Lucey B."/>
            <person name="Coffey A."/>
        </authorList>
    </citation>
    <scope>NUCLEOTIDE SEQUENCE [LARGE SCALE GENOMIC DNA]</scope>
    <source>
        <strain evidence="6 7">MG1</strain>
    </source>
</reference>
<dbReference type="GO" id="GO:0016772">
    <property type="term" value="F:transferase activity, transferring phosphorus-containing groups"/>
    <property type="evidence" value="ECO:0007669"/>
    <property type="project" value="InterPro"/>
</dbReference>
<dbReference type="Pfam" id="PF11380">
    <property type="entry name" value="Stealth_CR2"/>
    <property type="match status" value="1"/>
</dbReference>
<evidence type="ECO:0000313" key="6">
    <source>
        <dbReference type="EMBL" id="KIU18951.1"/>
    </source>
</evidence>
<evidence type="ECO:0000256" key="1">
    <source>
        <dbReference type="ARBA" id="ARBA00007583"/>
    </source>
</evidence>
<dbReference type="GO" id="GO:0000271">
    <property type="term" value="P:polysaccharide biosynthetic process"/>
    <property type="evidence" value="ECO:0007669"/>
    <property type="project" value="UniProtKB-KW"/>
</dbReference>
<feature type="domain" description="Stealth protein CR1 conserved region 1" evidence="5">
    <location>
        <begin position="5"/>
        <end position="30"/>
    </location>
</feature>
<dbReference type="RefSeq" id="WP_052497319.1">
    <property type="nucleotide sequence ID" value="NZ_JWHU01000044.1"/>
</dbReference>
<keyword evidence="7" id="KW-1185">Reference proteome</keyword>
<evidence type="ECO:0000256" key="2">
    <source>
        <dbReference type="ARBA" id="ARBA00022679"/>
    </source>
</evidence>
<name>A0A0D1LS75_9LACO</name>
<evidence type="ECO:0000313" key="7">
    <source>
        <dbReference type="Proteomes" id="UP000032287"/>
    </source>
</evidence>
<dbReference type="PATRIC" id="fig|137591.25.peg.2318"/>
<dbReference type="InterPro" id="IPR021520">
    <property type="entry name" value="Stealth_CR2"/>
</dbReference>
<dbReference type="Proteomes" id="UP000032287">
    <property type="component" value="Unassembled WGS sequence"/>
</dbReference>
<evidence type="ECO:0000259" key="5">
    <source>
        <dbReference type="Pfam" id="PF17101"/>
    </source>
</evidence>
<sequence length="326" mass="38183">MNEKEKIDVVIPWVDGSDPVWQMKKNSYMSGASDSSDEMKSKNRFEDYGTLKYLFRSIELYMPWVNNVFLVTDRQFPDWLDLTKVIVVDHTEFIEGKLPTFNSNVIVTSIYKIPGLSEKFILLNDDYVLWNMNNPEDYFINDMPVDILAENSIVPFHDGFFHISQNGTAIVNKLFSKRFVMKKNLRKFFNLKYGLTQVRTLLSLPYGGFVGFYNPHFAIAYRKSDFLSFEKIGLIELRNTWANRFREATDINDWAVRYYRNIKGNFMPGKLRGLYTTVGDFKDPVKVSSKVKMLVINDDSVRDEATLHNLEKTLNDKFFKKSKYEI</sequence>
<evidence type="ECO:0000256" key="3">
    <source>
        <dbReference type="ARBA" id="ARBA00023169"/>
    </source>
</evidence>
<feature type="domain" description="Stealth protein CR2 conserved region 2" evidence="4">
    <location>
        <begin position="44"/>
        <end position="141"/>
    </location>
</feature>
<gene>
    <name evidence="6" type="primary">sacB_2</name>
    <name evidence="6" type="ORF">QX99_02362</name>
</gene>
<organism evidence="6 7">
    <name type="scientific">Weissella cibaria</name>
    <dbReference type="NCBI Taxonomy" id="137591"/>
    <lineage>
        <taxon>Bacteria</taxon>
        <taxon>Bacillati</taxon>
        <taxon>Bacillota</taxon>
        <taxon>Bacilli</taxon>
        <taxon>Lactobacillales</taxon>
        <taxon>Lactobacillaceae</taxon>
        <taxon>Weissella</taxon>
    </lineage>
</organism>
<dbReference type="EC" id="2.7.-.-" evidence="6"/>
<dbReference type="Pfam" id="PF17101">
    <property type="entry name" value="Stealth_CR1"/>
    <property type="match status" value="1"/>
</dbReference>
<dbReference type="PANTHER" id="PTHR24045:SF0">
    <property type="entry name" value="N-ACETYLGLUCOSAMINE-1-PHOSPHOTRANSFERASE SUBUNITS ALPHA_BETA"/>
    <property type="match status" value="1"/>
</dbReference>
<comment type="caution">
    <text evidence="6">The sequence shown here is derived from an EMBL/GenBank/DDBJ whole genome shotgun (WGS) entry which is preliminary data.</text>
</comment>
<accession>A0A0D1LS75</accession>
<dbReference type="AlphaFoldDB" id="A0A0D1LS75"/>
<proteinExistence type="inferred from homology"/>
<dbReference type="EMBL" id="JWHU01000044">
    <property type="protein sequence ID" value="KIU18951.1"/>
    <property type="molecule type" value="Genomic_DNA"/>
</dbReference>
<dbReference type="InterPro" id="IPR031358">
    <property type="entry name" value="Stealth_CR1"/>
</dbReference>
<dbReference type="PANTHER" id="PTHR24045">
    <property type="match status" value="1"/>
</dbReference>
<keyword evidence="2 6" id="KW-0808">Transferase</keyword>
<comment type="similarity">
    <text evidence="1">Belongs to the stealth family.</text>
</comment>
<evidence type="ECO:0000259" key="4">
    <source>
        <dbReference type="Pfam" id="PF11380"/>
    </source>
</evidence>